<keyword evidence="2" id="KW-1185">Reference proteome</keyword>
<dbReference type="Proteomes" id="UP000000323">
    <property type="component" value="Chromosome 1"/>
</dbReference>
<evidence type="ECO:0000313" key="2">
    <source>
        <dbReference type="Proteomes" id="UP000000323"/>
    </source>
</evidence>
<protein>
    <submittedName>
        <fullName evidence="1">Uncharacterized protein</fullName>
    </submittedName>
</protein>
<proteinExistence type="predicted"/>
<dbReference type="eggNOG" id="COG2856">
    <property type="taxonomic scope" value="Bacteria"/>
</dbReference>
<dbReference type="AlphaFoldDB" id="D1CFY8"/>
<accession>D1CFY8</accession>
<organism evidence="1 2">
    <name type="scientific">Thermobaculum terrenum (strain ATCC BAA-798 / CCMEE 7001 / YNP1)</name>
    <dbReference type="NCBI Taxonomy" id="525904"/>
    <lineage>
        <taxon>Bacteria</taxon>
        <taxon>Bacillati</taxon>
        <taxon>Chloroflexota</taxon>
        <taxon>Chloroflexia</taxon>
        <taxon>Candidatus Thermobaculales</taxon>
        <taxon>Candidatus Thermobaculaceae</taxon>
        <taxon>Thermobaculum</taxon>
    </lineage>
</organism>
<sequence>MVVSSFRLRLILIGFCVICLLGISPYDRNSNKNFNSSYWTIQDISNEEVLNQSVPPARKLDLLRSRLGLVQEETNTSNSTKDWHVGTRKSFWVLNQESNSYLRKRAVLQLVTPNAYWFVEEGMGFSKFDLRQAADQFESLIPNLRSVFGTEWRPGIDDDPRIVIFIGNIPGVGGYYSSNDEYPSSVSPYSNGHEIIYVNSDPGSPSFISTLAHEFQHMIHWYQHANQDVWINEGMSEYASELSGHIPLETSKSFANNPDVQLSSWSSNPDDALSHYGQSYRLMSYLAHRFGPDILRGIIRSKYPGLLALSETLSAYGYDWSKVYSQWLIANLVDIKGNKMFGYKFDQPNVKYASLDIGSDLTADINQWGADYYKLPPNSSDYYVFFEADPRVPLLPVLPQKGQKFWYSDRGDLVDSTLTRQIDLSKVKKATLQVDLWYDIETGYDYGYVMVSRDAGKTWTTLRGKHSTTSNPSGNNLGNGYTGKSGGWITDTFDLTPYAGRKILLRFEYVTDDGYNSAGMAVDGVRIPEIGFYDDMESPNGWQANGWVLSGPYVPGRYSLIILDANSPERYVLVDAGADGRAIYKLSAQDPKDEPFLIVAAKSDNTLQKSIYRIQILPKEPGYLTLLAGRASR</sequence>
<dbReference type="Gene3D" id="2.60.120.260">
    <property type="entry name" value="Galactose-binding domain-like"/>
    <property type="match status" value="1"/>
</dbReference>
<reference evidence="2" key="1">
    <citation type="journal article" date="2010" name="Stand. Genomic Sci.">
        <title>Complete genome sequence of 'Thermobaculum terrenum' type strain (YNP1).</title>
        <authorList>
            <person name="Kiss H."/>
            <person name="Cleland D."/>
            <person name="Lapidus A."/>
            <person name="Lucas S."/>
            <person name="Glavina Del Rio T."/>
            <person name="Nolan M."/>
            <person name="Tice H."/>
            <person name="Han C."/>
            <person name="Goodwin L."/>
            <person name="Pitluck S."/>
            <person name="Liolios K."/>
            <person name="Ivanova N."/>
            <person name="Mavromatis K."/>
            <person name="Ovchinnikova G."/>
            <person name="Pati A."/>
            <person name="Chen A."/>
            <person name="Palaniappan K."/>
            <person name="Land M."/>
            <person name="Hauser L."/>
            <person name="Chang Y."/>
            <person name="Jeffries C."/>
            <person name="Lu M."/>
            <person name="Brettin T."/>
            <person name="Detter J."/>
            <person name="Goker M."/>
            <person name="Tindall B."/>
            <person name="Beck B."/>
            <person name="McDermott T."/>
            <person name="Woyke T."/>
            <person name="Bristow J."/>
            <person name="Eisen J."/>
            <person name="Markowitz V."/>
            <person name="Hugenholtz P."/>
            <person name="Kyrpides N."/>
            <person name="Klenk H."/>
            <person name="Cheng J."/>
        </authorList>
    </citation>
    <scope>NUCLEOTIDE SEQUENCE [LARGE SCALE GENOMIC DNA]</scope>
    <source>
        <strain evidence="2">ATCC BAA-798 / YNP1</strain>
    </source>
</reference>
<evidence type="ECO:0000313" key="1">
    <source>
        <dbReference type="EMBL" id="ACZ41844.1"/>
    </source>
</evidence>
<dbReference type="KEGG" id="ttr:Tter_0927"/>
<name>D1CFY8_THET1</name>
<dbReference type="Pfam" id="PF20773">
    <property type="entry name" value="InhA-like_MAM"/>
    <property type="match status" value="1"/>
</dbReference>
<dbReference type="EMBL" id="CP001825">
    <property type="protein sequence ID" value="ACZ41844.1"/>
    <property type="molecule type" value="Genomic_DNA"/>
</dbReference>
<dbReference type="STRING" id="525904.Tter_0927"/>
<gene>
    <name evidence="1" type="ordered locus">Tter_0927</name>
</gene>
<dbReference type="eggNOG" id="COG4412">
    <property type="taxonomic scope" value="Bacteria"/>
</dbReference>
<dbReference type="HOGENOM" id="CLU_432068_0_0_0"/>